<dbReference type="EMBL" id="JACEGA010000001">
    <property type="protein sequence ID" value="MBB2184392.1"/>
    <property type="molecule type" value="Genomic_DNA"/>
</dbReference>
<dbReference type="CDD" id="cd00657">
    <property type="entry name" value="Ferritin_like"/>
    <property type="match status" value="1"/>
</dbReference>
<evidence type="ECO:0000256" key="1">
    <source>
        <dbReference type="SAM" id="MobiDB-lite"/>
    </source>
</evidence>
<sequence>MITNVTLSTKERLLLEDAKSHEEICILKYQNYANLACDSQLKAVFRANGQKEEEHLQTINQLLNGTVPSMSGGQSGSAGAQGSTQQQTGQMPQSQQQSINQSSSGSTSFNASDKDLCSDMLMLEKYVSGAYDTTIFEFKNAQVRDVLNHIQKEEQKHGEAIFAYMQSKGMYSTT</sequence>
<dbReference type="InterPro" id="IPR012851">
    <property type="entry name" value="Spore_coat_CotF-like"/>
</dbReference>
<evidence type="ECO:0000313" key="3">
    <source>
        <dbReference type="Proteomes" id="UP000574276"/>
    </source>
</evidence>
<evidence type="ECO:0000313" key="2">
    <source>
        <dbReference type="EMBL" id="MBB2184392.1"/>
    </source>
</evidence>
<dbReference type="RefSeq" id="WP_228353973.1">
    <property type="nucleotide sequence ID" value="NZ_JACEGA010000001.1"/>
</dbReference>
<dbReference type="Proteomes" id="UP000574276">
    <property type="component" value="Unassembled WGS sequence"/>
</dbReference>
<protein>
    <submittedName>
        <fullName evidence="2">Spore coat protein</fullName>
    </submittedName>
</protein>
<feature type="region of interest" description="Disordered" evidence="1">
    <location>
        <begin position="64"/>
        <end position="110"/>
    </location>
</feature>
<name>A0A839K5D2_9FIRM</name>
<gene>
    <name evidence="2" type="ORF">H0486_16045</name>
</gene>
<keyword evidence="2" id="KW-0167">Capsid protein</keyword>
<comment type="caution">
    <text evidence="2">The sequence shown here is derived from an EMBL/GenBank/DDBJ whole genome shotgun (WGS) entry which is preliminary data.</text>
</comment>
<dbReference type="SUPFAM" id="SSF47240">
    <property type="entry name" value="Ferritin-like"/>
    <property type="match status" value="1"/>
</dbReference>
<accession>A0A839K5D2</accession>
<dbReference type="Pfam" id="PF07875">
    <property type="entry name" value="Coat_F"/>
    <property type="match status" value="1"/>
</dbReference>
<organism evidence="2 3">
    <name type="scientific">Variimorphobacter saccharofermentans</name>
    <dbReference type="NCBI Taxonomy" id="2755051"/>
    <lineage>
        <taxon>Bacteria</taxon>
        <taxon>Bacillati</taxon>
        <taxon>Bacillota</taxon>
        <taxon>Clostridia</taxon>
        <taxon>Lachnospirales</taxon>
        <taxon>Lachnospiraceae</taxon>
        <taxon>Variimorphobacter</taxon>
    </lineage>
</organism>
<keyword evidence="2" id="KW-0946">Virion</keyword>
<proteinExistence type="predicted"/>
<feature type="compositionally biased region" description="Low complexity" evidence="1">
    <location>
        <begin position="69"/>
        <end position="108"/>
    </location>
</feature>
<dbReference type="InterPro" id="IPR009078">
    <property type="entry name" value="Ferritin-like_SF"/>
</dbReference>
<keyword evidence="3" id="KW-1185">Reference proteome</keyword>
<reference evidence="2 3" key="1">
    <citation type="submission" date="2020-07" db="EMBL/GenBank/DDBJ databases">
        <title>Characterization and genome sequencing of isolate MD1, a novel member within the family Lachnospiraceae.</title>
        <authorList>
            <person name="Rettenmaier R."/>
            <person name="Di Bello L."/>
            <person name="Zinser C."/>
            <person name="Scheitz K."/>
            <person name="Liebl W."/>
            <person name="Zverlov V."/>
        </authorList>
    </citation>
    <scope>NUCLEOTIDE SEQUENCE [LARGE SCALE GENOMIC DNA]</scope>
    <source>
        <strain evidence="2 3">MD1</strain>
    </source>
</reference>
<dbReference type="AlphaFoldDB" id="A0A839K5D2"/>